<dbReference type="InterPro" id="IPR013083">
    <property type="entry name" value="Znf_RING/FYVE/PHD"/>
</dbReference>
<dbReference type="InterPro" id="IPR001965">
    <property type="entry name" value="Znf_PHD"/>
</dbReference>
<name>A0A0D2VSS5_CAPO3</name>
<dbReference type="PROSITE" id="PS01359">
    <property type="entry name" value="ZF_PHD_1"/>
    <property type="match status" value="1"/>
</dbReference>
<dbReference type="PROSITE" id="PS51805">
    <property type="entry name" value="EPHD"/>
    <property type="match status" value="1"/>
</dbReference>
<dbReference type="SMART" id="SM00249">
    <property type="entry name" value="PHD"/>
    <property type="match status" value="2"/>
</dbReference>
<dbReference type="Pfam" id="PF13831">
    <property type="entry name" value="PHD_2"/>
    <property type="match status" value="1"/>
</dbReference>
<dbReference type="GO" id="GO:0006357">
    <property type="term" value="P:regulation of transcription by RNA polymerase II"/>
    <property type="evidence" value="ECO:0007669"/>
    <property type="project" value="TreeGrafter"/>
</dbReference>
<dbReference type="PANTHER" id="PTHR13793:SF107">
    <property type="entry name" value="BROMODOMAIN-CONTAINING PROTEIN HOMOLOG"/>
    <property type="match status" value="1"/>
</dbReference>
<feature type="region of interest" description="Disordered" evidence="5">
    <location>
        <begin position="768"/>
        <end position="811"/>
    </location>
</feature>
<keyword evidence="3" id="KW-0862">Zinc</keyword>
<dbReference type="PhylomeDB" id="A0A0D2VSS5"/>
<evidence type="ECO:0000256" key="1">
    <source>
        <dbReference type="ARBA" id="ARBA00022723"/>
    </source>
</evidence>
<feature type="region of interest" description="Disordered" evidence="5">
    <location>
        <begin position="1"/>
        <end position="241"/>
    </location>
</feature>
<feature type="region of interest" description="Disordered" evidence="5">
    <location>
        <begin position="280"/>
        <end position="327"/>
    </location>
</feature>
<dbReference type="AlphaFoldDB" id="A0A0D2VSS5"/>
<accession>A0A0D2VSS5</accession>
<feature type="compositionally biased region" description="Basic and acidic residues" evidence="5">
    <location>
        <begin position="314"/>
        <end position="327"/>
    </location>
</feature>
<dbReference type="InterPro" id="IPR019786">
    <property type="entry name" value="Zinc_finger_PHD-type_CS"/>
</dbReference>
<dbReference type="eggNOG" id="KOG0954">
    <property type="taxonomic scope" value="Eukaryota"/>
</dbReference>
<dbReference type="InterPro" id="IPR034732">
    <property type="entry name" value="EPHD"/>
</dbReference>
<dbReference type="Proteomes" id="UP000008743">
    <property type="component" value="Unassembled WGS sequence"/>
</dbReference>
<dbReference type="CDD" id="cd15492">
    <property type="entry name" value="PHD_BRPF_JADE_like"/>
    <property type="match status" value="1"/>
</dbReference>
<feature type="compositionally biased region" description="Basic and acidic residues" evidence="5">
    <location>
        <begin position="180"/>
        <end position="193"/>
    </location>
</feature>
<evidence type="ECO:0000313" key="9">
    <source>
        <dbReference type="Proteomes" id="UP000008743"/>
    </source>
</evidence>
<feature type="domain" description="PHD-type" evidence="7">
    <location>
        <begin position="566"/>
        <end position="691"/>
    </location>
</feature>
<feature type="region of interest" description="Disordered" evidence="5">
    <location>
        <begin position="1003"/>
        <end position="1096"/>
    </location>
</feature>
<keyword evidence="1" id="KW-0479">Metal-binding</keyword>
<evidence type="ECO:0000256" key="3">
    <source>
        <dbReference type="ARBA" id="ARBA00022833"/>
    </source>
</evidence>
<dbReference type="OrthoDB" id="20839at2759"/>
<evidence type="ECO:0000256" key="5">
    <source>
        <dbReference type="SAM" id="MobiDB-lite"/>
    </source>
</evidence>
<feature type="compositionally biased region" description="Basic and acidic residues" evidence="5">
    <location>
        <begin position="1071"/>
        <end position="1096"/>
    </location>
</feature>
<feature type="compositionally biased region" description="Polar residues" evidence="5">
    <location>
        <begin position="1004"/>
        <end position="1015"/>
    </location>
</feature>
<evidence type="ECO:0000259" key="7">
    <source>
        <dbReference type="PROSITE" id="PS51805"/>
    </source>
</evidence>
<reference evidence="9" key="1">
    <citation type="submission" date="2011-02" db="EMBL/GenBank/DDBJ databases">
        <title>The Genome Sequence of Capsaspora owczarzaki ATCC 30864.</title>
        <authorList>
            <person name="Russ C."/>
            <person name="Cuomo C."/>
            <person name="Burger G."/>
            <person name="Gray M.W."/>
            <person name="Holland P.W.H."/>
            <person name="King N."/>
            <person name="Lang F.B.F."/>
            <person name="Roger A.J."/>
            <person name="Ruiz-Trillo I."/>
            <person name="Young S.K."/>
            <person name="Zeng Q."/>
            <person name="Gargeya S."/>
            <person name="Alvarado L."/>
            <person name="Berlin A."/>
            <person name="Chapman S.B."/>
            <person name="Chen Z."/>
            <person name="Freedman E."/>
            <person name="Gellesch M."/>
            <person name="Goldberg J."/>
            <person name="Griggs A."/>
            <person name="Gujja S."/>
            <person name="Heilman E."/>
            <person name="Heiman D."/>
            <person name="Howarth C."/>
            <person name="Mehta T."/>
            <person name="Neiman D."/>
            <person name="Pearson M."/>
            <person name="Roberts A."/>
            <person name="Saif S."/>
            <person name="Shea T."/>
            <person name="Shenoy N."/>
            <person name="Sisk P."/>
            <person name="Stolte C."/>
            <person name="Sykes S."/>
            <person name="White J."/>
            <person name="Yandava C."/>
            <person name="Haas B."/>
            <person name="Nusbaum C."/>
            <person name="Birren B."/>
        </authorList>
    </citation>
    <scope>NUCLEOTIDE SEQUENCE</scope>
    <source>
        <strain evidence="9">ATCC 30864</strain>
    </source>
</reference>
<dbReference type="Pfam" id="PF13832">
    <property type="entry name" value="zf-HC5HC2H_2"/>
    <property type="match status" value="1"/>
</dbReference>
<evidence type="ECO:0000259" key="6">
    <source>
        <dbReference type="PROSITE" id="PS50016"/>
    </source>
</evidence>
<feature type="compositionally biased region" description="Acidic residues" evidence="5">
    <location>
        <begin position="211"/>
        <end position="235"/>
    </location>
</feature>
<keyword evidence="2 4" id="KW-0863">Zinc-finger</keyword>
<feature type="compositionally biased region" description="Polar residues" evidence="5">
    <location>
        <begin position="43"/>
        <end position="63"/>
    </location>
</feature>
<dbReference type="PANTHER" id="PTHR13793">
    <property type="entry name" value="PHD FINGER PROTEINS"/>
    <property type="match status" value="1"/>
</dbReference>
<gene>
    <name evidence="8" type="ORF">CAOG_004877</name>
</gene>
<keyword evidence="9" id="KW-1185">Reference proteome</keyword>
<sequence length="1096" mass="118376">MASDSHSRAKGGLGVSRPATGSNLEAETRRKRRRIDSDDEEPNTQNLAGNLDSAEQSSASMDNTMPVVPATEAGDGATVATSACTPVQSEQPRVGSETEAGSIEQAPSATAAAAAAAGSATPTPVAPSRRSVRQHQQQLMRPDDSADEDDDESNPMRRPSYRRVMATLAPRLHPLPVRARSQDSPDARSKSSREITASSSSRSKSRRQDAVDADDHDDDDDDDETTLQDEHDDEPPSAFGKFYALTSRPVPFSRWDSSSKSQRLYEGLSRRLDAMLLSRATSSNKNNAAGRATRSSHNSSKSAPGKINPATADETTRAPERAVEHEHQQVFVDPASRMVVDDPALLNAEGAYATVQDWIAEYNLTKIQIPDPDATISAASFKEVSDKTTDSARPPFKRPLHYIRHTVDDLDVLSPHSTVCLYDIDAQDEQRIALINSTLQTAWAEAHAAQPTLQPDPHASLTKFTRCAALPEPPRLSTQDFERIFFELEKRTFHEMQRRIVLERNSGVEFNHDIVCDVCLSGDSEDGNNILFCDGCNLAVHQACYGVESVPEGAWFCYPCAHSLTDAKCIFCPNRGGALKPCAPSKITARLRPNGPALAHISCAMWIPEVSFGDADAMEPVESVDNIPRDRWQLPCDTCYQNKQGAPIQCSVKTCMKAFHVTCAQREGLHMEIQDIKSGDISYVAYCRKHTTAIFPDSCKDAKKRDQALDAEAQSTILHRLQHIEKEFWACVTPTQVASLITTIPASSVTPMATVESAEATIVTAPADASDLPQPQPAEVEQSMASSRSGSVDSPMAADAAKPTHPADTPVAEDVAPTLELTPALELATAVYWYWVMKRRARGGAPLLRQFLTQVPKVHSLEATGTASLLTAEELARSGDQIHGTAETHVQLLNVSRSKLRDVKHYLTSAVGMEILMQQQAVILLQGILSSLEPRVATATDVGAAVLSEMQQLLTDATSSLEAIPNRLHLSSASLNALGSATLNSNRDLSSYCWALSRAAANPSPASTNMHSMSGSPAPAATHSMASNTTRGLTSSSHKRSAKAPLSTSARSPLPAGFGSSPSPTIPEFKVPPKELHDADTPPPSDDVRAEMMEMS</sequence>
<protein>
    <submittedName>
        <fullName evidence="8">Uncharacterized protein</fullName>
    </submittedName>
</protein>
<dbReference type="STRING" id="595528.A0A0D2VSS5"/>
<dbReference type="GO" id="GO:0008270">
    <property type="term" value="F:zinc ion binding"/>
    <property type="evidence" value="ECO:0007669"/>
    <property type="project" value="UniProtKB-KW"/>
</dbReference>
<evidence type="ECO:0000256" key="2">
    <source>
        <dbReference type="ARBA" id="ARBA00022771"/>
    </source>
</evidence>
<dbReference type="RefSeq" id="XP_004347628.1">
    <property type="nucleotide sequence ID" value="XM_004347578.2"/>
</dbReference>
<feature type="compositionally biased region" description="Polar residues" evidence="5">
    <location>
        <begin position="280"/>
        <end position="302"/>
    </location>
</feature>
<dbReference type="InParanoid" id="A0A0D2VSS5"/>
<dbReference type="EMBL" id="KE346366">
    <property type="protein sequence ID" value="KJE94197.1"/>
    <property type="molecule type" value="Genomic_DNA"/>
</dbReference>
<dbReference type="InterPro" id="IPR050701">
    <property type="entry name" value="Histone_Mod_Regulator"/>
</dbReference>
<dbReference type="PROSITE" id="PS50016">
    <property type="entry name" value="ZF_PHD_2"/>
    <property type="match status" value="1"/>
</dbReference>
<evidence type="ECO:0000313" key="8">
    <source>
        <dbReference type="EMBL" id="KJE94197.1"/>
    </source>
</evidence>
<dbReference type="InterPro" id="IPR011011">
    <property type="entry name" value="Znf_FYVE_PHD"/>
</dbReference>
<feature type="compositionally biased region" description="Polar residues" evidence="5">
    <location>
        <begin position="79"/>
        <end position="91"/>
    </location>
</feature>
<organism evidence="8 9">
    <name type="scientific">Capsaspora owczarzaki (strain ATCC 30864)</name>
    <dbReference type="NCBI Taxonomy" id="595528"/>
    <lineage>
        <taxon>Eukaryota</taxon>
        <taxon>Filasterea</taxon>
        <taxon>Capsaspora</taxon>
    </lineage>
</organism>
<evidence type="ECO:0000256" key="4">
    <source>
        <dbReference type="PROSITE-ProRule" id="PRU00146"/>
    </source>
</evidence>
<feature type="compositionally biased region" description="Polar residues" evidence="5">
    <location>
        <begin position="1024"/>
        <end position="1036"/>
    </location>
</feature>
<dbReference type="InterPro" id="IPR019787">
    <property type="entry name" value="Znf_PHD-finger"/>
</dbReference>
<dbReference type="SUPFAM" id="SSF57903">
    <property type="entry name" value="FYVE/PHD zinc finger"/>
    <property type="match status" value="1"/>
</dbReference>
<feature type="compositionally biased region" description="Polar residues" evidence="5">
    <location>
        <begin position="783"/>
        <end position="792"/>
    </location>
</feature>
<dbReference type="Gene3D" id="3.30.40.10">
    <property type="entry name" value="Zinc/RING finger domain, C3HC4 (zinc finger)"/>
    <property type="match status" value="2"/>
</dbReference>
<feature type="compositionally biased region" description="Low complexity" evidence="5">
    <location>
        <begin position="106"/>
        <end position="128"/>
    </location>
</feature>
<proteinExistence type="predicted"/>
<feature type="domain" description="PHD-type" evidence="6">
    <location>
        <begin position="513"/>
        <end position="563"/>
    </location>
</feature>